<evidence type="ECO:0000313" key="1">
    <source>
        <dbReference type="EMBL" id="CAH1104279.1"/>
    </source>
</evidence>
<evidence type="ECO:0000313" key="2">
    <source>
        <dbReference type="Proteomes" id="UP001153636"/>
    </source>
</evidence>
<dbReference type="OrthoDB" id="6421972at2759"/>
<accession>A0A9P0CLC9</accession>
<keyword evidence="2" id="KW-1185">Reference proteome</keyword>
<dbReference type="AlphaFoldDB" id="A0A9P0CLC9"/>
<dbReference type="Proteomes" id="UP001153636">
    <property type="component" value="Chromosome 16"/>
</dbReference>
<proteinExistence type="predicted"/>
<gene>
    <name evidence="1" type="ORF">PSYICH_LOCUS5095</name>
</gene>
<reference evidence="1" key="1">
    <citation type="submission" date="2022-01" db="EMBL/GenBank/DDBJ databases">
        <authorList>
            <person name="King R."/>
        </authorList>
    </citation>
    <scope>NUCLEOTIDE SEQUENCE</scope>
</reference>
<dbReference type="EMBL" id="OV651828">
    <property type="protein sequence ID" value="CAH1104279.1"/>
    <property type="molecule type" value="Genomic_DNA"/>
</dbReference>
<protein>
    <submittedName>
        <fullName evidence="1">Uncharacterized protein</fullName>
    </submittedName>
</protein>
<sequence length="337" mass="38857">MSSALEVDNLEEAKKLVRDLRQKTRAQAQQIMAWRKAYKMQEIMISRIEREKSDQLKALSSKLLLFESRLIRKQKDISTMLNIRETIIQRQQKIIETLANRLEDNGLEVPAQSEITELEFAFPDFESLNDSDSAVVMEDLDCENTYHVAKFRNLDGVTVVRSISDAIDPNLKYSSVRRNNGFLRRPEILETVYSVEEDGDNDQENKIDANKRRESFANTGGKSNCNNESQVIRDKSLEENIVNKNSSTNENMVVENSCYNSEKPTEGTEENSKNQVKKYNRVMSNHRSVTKPKDVKYKRINKAKSKSLEELRGKLKNWVEQGTKISSFSLEHSQSYA</sequence>
<organism evidence="1 2">
    <name type="scientific">Psylliodes chrysocephalus</name>
    <dbReference type="NCBI Taxonomy" id="3402493"/>
    <lineage>
        <taxon>Eukaryota</taxon>
        <taxon>Metazoa</taxon>
        <taxon>Ecdysozoa</taxon>
        <taxon>Arthropoda</taxon>
        <taxon>Hexapoda</taxon>
        <taxon>Insecta</taxon>
        <taxon>Pterygota</taxon>
        <taxon>Neoptera</taxon>
        <taxon>Endopterygota</taxon>
        <taxon>Coleoptera</taxon>
        <taxon>Polyphaga</taxon>
        <taxon>Cucujiformia</taxon>
        <taxon>Chrysomeloidea</taxon>
        <taxon>Chrysomelidae</taxon>
        <taxon>Galerucinae</taxon>
        <taxon>Alticini</taxon>
        <taxon>Psylliodes</taxon>
    </lineage>
</organism>
<name>A0A9P0CLC9_9CUCU</name>